<organism evidence="1">
    <name type="scientific">marine sediment metagenome</name>
    <dbReference type="NCBI Taxonomy" id="412755"/>
    <lineage>
        <taxon>unclassified sequences</taxon>
        <taxon>metagenomes</taxon>
        <taxon>ecological metagenomes</taxon>
    </lineage>
</organism>
<reference evidence="1" key="1">
    <citation type="journal article" date="2015" name="Nature">
        <title>Complex archaea that bridge the gap between prokaryotes and eukaryotes.</title>
        <authorList>
            <person name="Spang A."/>
            <person name="Saw J.H."/>
            <person name="Jorgensen S.L."/>
            <person name="Zaremba-Niedzwiedzka K."/>
            <person name="Martijn J."/>
            <person name="Lind A.E."/>
            <person name="van Eijk R."/>
            <person name="Schleper C."/>
            <person name="Guy L."/>
            <person name="Ettema T.J."/>
        </authorList>
    </citation>
    <scope>NUCLEOTIDE SEQUENCE</scope>
</reference>
<accession>A0A0F9QNH2</accession>
<proteinExistence type="predicted"/>
<sequence>MNTGRAKKIRKSVYGDTAHRPVKYVKDSKGTIRAVGLRRHYQEVKGAWND</sequence>
<comment type="caution">
    <text evidence="1">The sequence shown here is derived from an EMBL/GenBank/DDBJ whole genome shotgun (WGS) entry which is preliminary data.</text>
</comment>
<gene>
    <name evidence="1" type="ORF">LCGC14_0993690</name>
</gene>
<name>A0A0F9QNH2_9ZZZZ</name>
<dbReference type="EMBL" id="LAZR01003793">
    <property type="protein sequence ID" value="KKN14681.1"/>
    <property type="molecule type" value="Genomic_DNA"/>
</dbReference>
<dbReference type="AlphaFoldDB" id="A0A0F9QNH2"/>
<protein>
    <submittedName>
        <fullName evidence="1">Uncharacterized protein</fullName>
    </submittedName>
</protein>
<evidence type="ECO:0000313" key="1">
    <source>
        <dbReference type="EMBL" id="KKN14681.1"/>
    </source>
</evidence>